<keyword evidence="7" id="KW-1185">Reference proteome</keyword>
<evidence type="ECO:0000313" key="7">
    <source>
        <dbReference type="Proteomes" id="UP001152759"/>
    </source>
</evidence>
<comment type="similarity">
    <text evidence="1 4">Belongs to the SMG8 family.</text>
</comment>
<proteinExistence type="inferred from homology"/>
<feature type="region of interest" description="Disordered" evidence="5">
    <location>
        <begin position="587"/>
        <end position="618"/>
    </location>
</feature>
<sequence length="947" mass="106571">MKLPCTASATMDSSFQLPFDISDKLFDGLTNDVVIVSVIGKSALGSSTKVNSLYDTLGSRIFTKIDFSNFQSDKDIMCCIDGFYDSELQTIFLQLCGSLDADYLISSYQKLGADLEEKGFFHVWATLEHRYTRALLFLFSVSHIIILSHPGAVFDSNYINLFKVLDAVRVKLKSSLSEVLKSVGGLNPLWISSGRLCSPRVLFYFQDCPEIFRKTSRVPNYKGLYIKKFEHALEDQIYRILRKSRVITNYSANSLFAIPPNQEFVYVQTDIKPSHDWSSYIVNYITDYCDSRKQDTKFLPPAVESNHCSFGFESLPNYENSDAEHNILEFLTQHVNQALHEGFDDNVGRYPSYPSQNQFVLPTVKLWFQAANKLHTFLIGKDEKSAGVLKLDQSITGLFELLDTDVKFSEARCSKVLPLALATYQEGLPLHYTRDYHESRVAHAISVFGIHARGPLLDTYVIKLENECDRFWRNGRQMCEVLSLTGNPCMNPLHKGGLTDAFIPESEPSNQSAADLPMMDHASGVVYMSTCNCGRRQGAREDPFTLRSANYEFYQLLALECTCLALDRFDFPVFQPSTKDYRAAQLFTNNSQSQSQKESSGSSSSKGNKEPATSTQLQSNTQDLSLAFVSGQSVSCPEESGERADLQSHAETPSEYQQIVIQVSNSEADNSKDKSLVRQPSTTEYLPGMLHSESPPGLLPQFPSWSLVCLGPSSVYSHSAGLQEQLQIGFLGGSAHLLPWDVAVRLENQLFKERWQNFDDRNKSGNNTRCRKNKGGKESAEFTVKIFVGVEYECPKGHRFMCAGPDKILKSSPGGHVKDNGNKVTSSDMPLYFPCPCRNSKPLIAQLMRLHVVTPKAPVHVTLNPRVQPASSPCPTFITGCQEPIRLSQSAYWVLRLPYPFKLFSFLSRTLNNWVFFKVANFQSNFNFLTFSNFRPHSVVFLIFHTF</sequence>
<evidence type="ECO:0000313" key="6">
    <source>
        <dbReference type="EMBL" id="CAH0392402.1"/>
    </source>
</evidence>
<accession>A0A9P0AG50</accession>
<evidence type="ECO:0000256" key="3">
    <source>
        <dbReference type="ARBA" id="ARBA00029509"/>
    </source>
</evidence>
<evidence type="ECO:0000256" key="1">
    <source>
        <dbReference type="ARBA" id="ARBA00006443"/>
    </source>
</evidence>
<protein>
    <recommendedName>
        <fullName evidence="3 4">Nonsense-mediated mRNA decay factor SMG8</fullName>
    </recommendedName>
</protein>
<feature type="compositionally biased region" description="Low complexity" evidence="5">
    <location>
        <begin position="589"/>
        <end position="606"/>
    </location>
</feature>
<name>A0A9P0AG50_BEMTA</name>
<dbReference type="PANTHER" id="PTHR13091:SF0">
    <property type="entry name" value="NONSENSE-MEDIATED MRNA DECAY FACTOR SMG8"/>
    <property type="match status" value="1"/>
</dbReference>
<reference evidence="6" key="1">
    <citation type="submission" date="2021-12" db="EMBL/GenBank/DDBJ databases">
        <authorList>
            <person name="King R."/>
        </authorList>
    </citation>
    <scope>NUCLEOTIDE SEQUENCE</scope>
</reference>
<keyword evidence="2 4" id="KW-0866">Nonsense-mediated mRNA decay</keyword>
<dbReference type="GO" id="GO:0000184">
    <property type="term" value="P:nuclear-transcribed mRNA catabolic process, nonsense-mediated decay"/>
    <property type="evidence" value="ECO:0007669"/>
    <property type="project" value="UniProtKB-UniRule"/>
</dbReference>
<evidence type="ECO:0000256" key="5">
    <source>
        <dbReference type="SAM" id="MobiDB-lite"/>
    </source>
</evidence>
<organism evidence="6 7">
    <name type="scientific">Bemisia tabaci</name>
    <name type="common">Sweetpotato whitefly</name>
    <name type="synonym">Aleurodes tabaci</name>
    <dbReference type="NCBI Taxonomy" id="7038"/>
    <lineage>
        <taxon>Eukaryota</taxon>
        <taxon>Metazoa</taxon>
        <taxon>Ecdysozoa</taxon>
        <taxon>Arthropoda</taxon>
        <taxon>Hexapoda</taxon>
        <taxon>Insecta</taxon>
        <taxon>Pterygota</taxon>
        <taxon>Neoptera</taxon>
        <taxon>Paraneoptera</taxon>
        <taxon>Hemiptera</taxon>
        <taxon>Sternorrhyncha</taxon>
        <taxon>Aleyrodoidea</taxon>
        <taxon>Aleyrodidae</taxon>
        <taxon>Aleyrodinae</taxon>
        <taxon>Bemisia</taxon>
    </lineage>
</organism>
<dbReference type="PANTHER" id="PTHR13091">
    <property type="entry name" value="AMPLIFIED IN BREAST CANCER 2-RELATED"/>
    <property type="match status" value="1"/>
</dbReference>
<comment type="function">
    <text evidence="4">Involved in nonsense-mediated decay (NMD) of mRNAs containing premature stop codons.</text>
</comment>
<dbReference type="Proteomes" id="UP001152759">
    <property type="component" value="Chromosome 6"/>
</dbReference>
<evidence type="ECO:0000256" key="4">
    <source>
        <dbReference type="RuleBase" id="RU367133"/>
    </source>
</evidence>
<dbReference type="AlphaFoldDB" id="A0A9P0AG50"/>
<dbReference type="Pfam" id="PF10220">
    <property type="entry name" value="Smg8_Smg9"/>
    <property type="match status" value="1"/>
</dbReference>
<gene>
    <name evidence="6" type="ORF">BEMITA_LOCUS10926</name>
</gene>
<dbReference type="EMBL" id="OU963867">
    <property type="protein sequence ID" value="CAH0392402.1"/>
    <property type="molecule type" value="Genomic_DNA"/>
</dbReference>
<dbReference type="InterPro" id="IPR019354">
    <property type="entry name" value="SMG8-like"/>
</dbReference>
<evidence type="ECO:0000256" key="2">
    <source>
        <dbReference type="ARBA" id="ARBA00023161"/>
    </source>
</evidence>